<reference evidence="7 8" key="1">
    <citation type="journal article" date="2018" name="Appl. Microbiol. Biotechnol.">
        <title>Co-cultivation of the strictly anaerobic methanogen Methanosarcina barkeri with aerobic methanotrophs in an oxygen-limited membrane bioreactor.</title>
        <authorList>
            <person name="In 't Zandt M.H."/>
            <person name="van den Bosch T.J.M."/>
            <person name="Rijkers R."/>
            <person name="van Kessel M.A.H.J."/>
            <person name="Jetten M.S.M."/>
            <person name="Welte C.U."/>
        </authorList>
    </citation>
    <scope>NUCLEOTIDE SEQUENCE [LARGE SCALE GENOMIC DNA]</scope>
    <source>
        <strain evidence="7 8">DSM 17706</strain>
    </source>
</reference>
<dbReference type="PANTHER" id="PTHR23539">
    <property type="entry name" value="MFS TRANSPORTER"/>
    <property type="match status" value="1"/>
</dbReference>
<evidence type="ECO:0000313" key="7">
    <source>
        <dbReference type="EMBL" id="PWB94463.1"/>
    </source>
</evidence>
<protein>
    <submittedName>
        <fullName evidence="7">MFS transporter</fullName>
    </submittedName>
</protein>
<keyword evidence="8" id="KW-1185">Reference proteome</keyword>
<evidence type="ECO:0000259" key="6">
    <source>
        <dbReference type="PROSITE" id="PS50850"/>
    </source>
</evidence>
<dbReference type="InterPro" id="IPR011701">
    <property type="entry name" value="MFS"/>
</dbReference>
<evidence type="ECO:0000313" key="8">
    <source>
        <dbReference type="Proteomes" id="UP000245137"/>
    </source>
</evidence>
<organism evidence="7 8">
    <name type="scientific">Methylosinus sporium</name>
    <dbReference type="NCBI Taxonomy" id="428"/>
    <lineage>
        <taxon>Bacteria</taxon>
        <taxon>Pseudomonadati</taxon>
        <taxon>Pseudomonadota</taxon>
        <taxon>Alphaproteobacteria</taxon>
        <taxon>Hyphomicrobiales</taxon>
        <taxon>Methylocystaceae</taxon>
        <taxon>Methylosinus</taxon>
    </lineage>
</organism>
<dbReference type="InterPro" id="IPR005829">
    <property type="entry name" value="Sugar_transporter_CS"/>
</dbReference>
<keyword evidence="2 5" id="KW-0812">Transmembrane</keyword>
<feature type="transmembrane region" description="Helical" evidence="5">
    <location>
        <begin position="108"/>
        <end position="126"/>
    </location>
</feature>
<evidence type="ECO:0000256" key="4">
    <source>
        <dbReference type="ARBA" id="ARBA00023136"/>
    </source>
</evidence>
<feature type="transmembrane region" description="Helical" evidence="5">
    <location>
        <begin position="341"/>
        <end position="364"/>
    </location>
</feature>
<feature type="transmembrane region" description="Helical" evidence="5">
    <location>
        <begin position="216"/>
        <end position="238"/>
    </location>
</feature>
<dbReference type="PANTHER" id="PTHR23539:SF1">
    <property type="entry name" value="MAJOR FACILITATOR SUPERFAMILY (MFS) PROFILE DOMAIN-CONTAINING PROTEIN"/>
    <property type="match status" value="1"/>
</dbReference>
<accession>A0A2U1SSA5</accession>
<dbReference type="PROSITE" id="PS50850">
    <property type="entry name" value="MFS"/>
    <property type="match status" value="1"/>
</dbReference>
<name>A0A2U1SSA5_METSR</name>
<feature type="transmembrane region" description="Helical" evidence="5">
    <location>
        <begin position="37"/>
        <end position="58"/>
    </location>
</feature>
<evidence type="ECO:0000256" key="3">
    <source>
        <dbReference type="ARBA" id="ARBA00022989"/>
    </source>
</evidence>
<dbReference type="OrthoDB" id="9812574at2"/>
<comment type="caution">
    <text evidence="7">The sequence shown here is derived from an EMBL/GenBank/DDBJ whole genome shotgun (WGS) entry which is preliminary data.</text>
</comment>
<dbReference type="Gene3D" id="1.20.1250.20">
    <property type="entry name" value="MFS general substrate transporter like domains"/>
    <property type="match status" value="2"/>
</dbReference>
<comment type="subcellular location">
    <subcellularLocation>
        <location evidence="1">Membrane</location>
        <topology evidence="1">Multi-pass membrane protein</topology>
    </subcellularLocation>
</comment>
<feature type="transmembrane region" description="Helical" evidence="5">
    <location>
        <begin position="12"/>
        <end position="31"/>
    </location>
</feature>
<dbReference type="GO" id="GO:0016020">
    <property type="term" value="C:membrane"/>
    <property type="evidence" value="ECO:0007669"/>
    <property type="project" value="UniProtKB-SubCell"/>
</dbReference>
<dbReference type="AlphaFoldDB" id="A0A2U1SSA5"/>
<dbReference type="InterPro" id="IPR020846">
    <property type="entry name" value="MFS_dom"/>
</dbReference>
<feature type="transmembrane region" description="Helical" evidence="5">
    <location>
        <begin position="370"/>
        <end position="390"/>
    </location>
</feature>
<dbReference type="RefSeq" id="WP_108916759.1">
    <property type="nucleotide sequence ID" value="NZ_BGJY01000008.1"/>
</dbReference>
<dbReference type="SUPFAM" id="SSF103473">
    <property type="entry name" value="MFS general substrate transporter"/>
    <property type="match status" value="1"/>
</dbReference>
<evidence type="ECO:0000256" key="5">
    <source>
        <dbReference type="SAM" id="Phobius"/>
    </source>
</evidence>
<dbReference type="GO" id="GO:0022857">
    <property type="term" value="F:transmembrane transporter activity"/>
    <property type="evidence" value="ECO:0007669"/>
    <property type="project" value="InterPro"/>
</dbReference>
<evidence type="ECO:0000256" key="1">
    <source>
        <dbReference type="ARBA" id="ARBA00004141"/>
    </source>
</evidence>
<feature type="domain" description="Major facilitator superfamily (MFS) profile" evidence="6">
    <location>
        <begin position="165"/>
        <end position="403"/>
    </location>
</feature>
<feature type="transmembrane region" description="Helical" evidence="5">
    <location>
        <begin position="70"/>
        <end position="93"/>
    </location>
</feature>
<feature type="transmembrane region" description="Helical" evidence="5">
    <location>
        <begin position="283"/>
        <end position="301"/>
    </location>
</feature>
<proteinExistence type="predicted"/>
<sequence length="403" mass="41526">MRSERGLDWVSFLLADVQSGVGPFLAIYLWSSQHWDATHIGVIMTIAGAATVAARAPAGALVDWTLGKRGLIAAGALLVAAGTAALGLFPFFWPAAAAQTIIGACDAVFPPAIAAISLGVVGRAFFAERVGRNEAFNHAGNVVTAIAAGLAGWLIAPVAVLWLVVLLACASALALVMIDASEIDHRAARGLADGDDDPDDGARPSGLRVIFESRPLLIFTAAITLFHFANAAMLPLVGERLSEGRDQTGSLFMAACIIAAQAVMIPMAALVSAKADLWGRKPLLLAGFAALPIRGLLYTFFDDPAYLVSIQLLDGVGAGLFGALFFIVIDDLTEGTGHYSLALGASGACWGAGAALSNVVAGALVDTAGFNVAFLFLSAVAALAFLLLWLGMPESAKPERSAA</sequence>
<keyword evidence="3 5" id="KW-1133">Transmembrane helix</keyword>
<dbReference type="PROSITE" id="PS00216">
    <property type="entry name" value="SUGAR_TRANSPORT_1"/>
    <property type="match status" value="1"/>
</dbReference>
<feature type="transmembrane region" description="Helical" evidence="5">
    <location>
        <begin position="307"/>
        <end position="329"/>
    </location>
</feature>
<feature type="transmembrane region" description="Helical" evidence="5">
    <location>
        <begin position="250"/>
        <end position="271"/>
    </location>
</feature>
<evidence type="ECO:0000256" key="2">
    <source>
        <dbReference type="ARBA" id="ARBA00022692"/>
    </source>
</evidence>
<dbReference type="Pfam" id="PF07690">
    <property type="entry name" value="MFS_1"/>
    <property type="match status" value="1"/>
</dbReference>
<keyword evidence="4 5" id="KW-0472">Membrane</keyword>
<dbReference type="EMBL" id="PUIV01000008">
    <property type="protein sequence ID" value="PWB94463.1"/>
    <property type="molecule type" value="Genomic_DNA"/>
</dbReference>
<dbReference type="InterPro" id="IPR036259">
    <property type="entry name" value="MFS_trans_sf"/>
</dbReference>
<dbReference type="Proteomes" id="UP000245137">
    <property type="component" value="Unassembled WGS sequence"/>
</dbReference>
<gene>
    <name evidence="7" type="ORF">C5689_08035</name>
</gene>